<dbReference type="GO" id="GO:0016831">
    <property type="term" value="F:carboxy-lyase activity"/>
    <property type="evidence" value="ECO:0007669"/>
    <property type="project" value="InterPro"/>
</dbReference>
<dbReference type="InterPro" id="IPR032466">
    <property type="entry name" value="Metal_Hydrolase"/>
</dbReference>
<keyword evidence="1" id="KW-0456">Lyase</keyword>
<reference evidence="4" key="1">
    <citation type="submission" date="2016-10" db="EMBL/GenBank/DDBJ databases">
        <authorList>
            <person name="Varghese N."/>
            <person name="Submissions S."/>
        </authorList>
    </citation>
    <scope>NUCLEOTIDE SEQUENCE [LARGE SCALE GENOMIC DNA]</scope>
    <source>
        <strain evidence="4">DSM 44498</strain>
    </source>
</reference>
<dbReference type="GO" id="GO:0016787">
    <property type="term" value="F:hydrolase activity"/>
    <property type="evidence" value="ECO:0007669"/>
    <property type="project" value="InterPro"/>
</dbReference>
<dbReference type="EMBL" id="FNSV01000005">
    <property type="protein sequence ID" value="SEB63754.1"/>
    <property type="molecule type" value="Genomic_DNA"/>
</dbReference>
<dbReference type="AlphaFoldDB" id="A0A1H4KZ14"/>
<protein>
    <recommendedName>
        <fullName evidence="2">Amidohydrolase-related domain-containing protein</fullName>
    </recommendedName>
</protein>
<evidence type="ECO:0000259" key="2">
    <source>
        <dbReference type="Pfam" id="PF04909"/>
    </source>
</evidence>
<dbReference type="InterPro" id="IPR032465">
    <property type="entry name" value="ACMSD"/>
</dbReference>
<dbReference type="PANTHER" id="PTHR21240:SF19">
    <property type="entry name" value="CATALYTIC_ HYDROLASE"/>
    <property type="match status" value="1"/>
</dbReference>
<dbReference type="OrthoDB" id="1407586at2"/>
<organism evidence="3 4">
    <name type="scientific">Rhodococcus koreensis</name>
    <dbReference type="NCBI Taxonomy" id="99653"/>
    <lineage>
        <taxon>Bacteria</taxon>
        <taxon>Bacillati</taxon>
        <taxon>Actinomycetota</taxon>
        <taxon>Actinomycetes</taxon>
        <taxon>Mycobacteriales</taxon>
        <taxon>Nocardiaceae</taxon>
        <taxon>Rhodococcus</taxon>
    </lineage>
</organism>
<dbReference type="InterPro" id="IPR006680">
    <property type="entry name" value="Amidohydro-rel"/>
</dbReference>
<dbReference type="Pfam" id="PF04909">
    <property type="entry name" value="Amidohydro_2"/>
    <property type="match status" value="1"/>
</dbReference>
<dbReference type="Proteomes" id="UP000183561">
    <property type="component" value="Unassembled WGS sequence"/>
</dbReference>
<feature type="domain" description="Amidohydrolase-related" evidence="2">
    <location>
        <begin position="79"/>
        <end position="275"/>
    </location>
</feature>
<accession>A0A1H4KZ14</accession>
<dbReference type="Gene3D" id="3.20.20.140">
    <property type="entry name" value="Metal-dependent hydrolases"/>
    <property type="match status" value="1"/>
</dbReference>
<gene>
    <name evidence="3" type="ORF">SAMN04490239_0994</name>
</gene>
<dbReference type="SUPFAM" id="SSF51556">
    <property type="entry name" value="Metallo-dependent hydrolases"/>
    <property type="match status" value="1"/>
</dbReference>
<evidence type="ECO:0000313" key="3">
    <source>
        <dbReference type="EMBL" id="SEB63754.1"/>
    </source>
</evidence>
<evidence type="ECO:0000256" key="1">
    <source>
        <dbReference type="ARBA" id="ARBA00023239"/>
    </source>
</evidence>
<sequence length="276" mass="31292">MAMPTDIGVIDTLIGFPSDFGETDDPDNFHEHIRYMFKDIPDEQDEPTAEDLLRRMDEHGVEVGLIPVHPGNALEEQAILKYPDRLVGAFEVDPNDGMQSVRALQDAHERLGIVAAQFMPAILNPPRPINDKRCYPIYAKCIELDIPIFVNGGVPGPRVPFDVQHPGLVDEVCLHFPELKFVFRHCCEPWVDLTIKLLLKYPNLYYSTSGFAPKYYPKEILAYANSRGADKVMYGGYHPYGLDISRIFAELPDLPLKDEVWPKFLRENAARVLKLG</sequence>
<name>A0A1H4KZ14_9NOCA</name>
<evidence type="ECO:0000313" key="4">
    <source>
        <dbReference type="Proteomes" id="UP000183561"/>
    </source>
</evidence>
<dbReference type="RefSeq" id="WP_072946487.1">
    <property type="nucleotide sequence ID" value="NZ_FNSV01000005.1"/>
</dbReference>
<proteinExistence type="predicted"/>
<keyword evidence="4" id="KW-1185">Reference proteome</keyword>
<dbReference type="PANTHER" id="PTHR21240">
    <property type="entry name" value="2-AMINO-3-CARBOXYLMUCONATE-6-SEMIALDEHYDE DECARBOXYLASE"/>
    <property type="match status" value="1"/>
</dbReference>